<dbReference type="AlphaFoldDB" id="C9LW48"/>
<dbReference type="Gene3D" id="1.10.1220.10">
    <property type="entry name" value="Met repressor-like"/>
    <property type="match status" value="1"/>
</dbReference>
<reference evidence="1 2" key="1">
    <citation type="submission" date="2009-09" db="EMBL/GenBank/DDBJ databases">
        <authorList>
            <person name="Weinstock G."/>
            <person name="Sodergren E."/>
            <person name="Clifton S."/>
            <person name="Fulton L."/>
            <person name="Fulton B."/>
            <person name="Courtney L."/>
            <person name="Fronick C."/>
            <person name="Harrison M."/>
            <person name="Strong C."/>
            <person name="Farmer C."/>
            <person name="Delahaunty K."/>
            <person name="Markovic C."/>
            <person name="Hall O."/>
            <person name="Minx P."/>
            <person name="Tomlinson C."/>
            <person name="Mitreva M."/>
            <person name="Nelson J."/>
            <person name="Hou S."/>
            <person name="Wollam A."/>
            <person name="Pepin K.H."/>
            <person name="Johnson M."/>
            <person name="Bhonagiri V."/>
            <person name="Nash W.E."/>
            <person name="Warren W."/>
            <person name="Chinwalla A."/>
            <person name="Mardis E.R."/>
            <person name="Wilson R.K."/>
        </authorList>
    </citation>
    <scope>NUCLEOTIDE SEQUENCE [LARGE SCALE GENOMIC DNA]</scope>
    <source>
        <strain evidence="2">ATCC 35185 / DSM 20758 / VPI D19B-28</strain>
    </source>
</reference>
<protein>
    <submittedName>
        <fullName evidence="1">Addiction module antitoxin, RelB/DinJ family</fullName>
    </submittedName>
</protein>
<dbReference type="Proteomes" id="UP000003505">
    <property type="component" value="Unassembled WGS sequence"/>
</dbReference>
<organism evidence="1 2">
    <name type="scientific">Selenomonas sputigena (strain ATCC 35185 / DSM 20758 / CCUG 44933 / VPI D19B-28)</name>
    <dbReference type="NCBI Taxonomy" id="546271"/>
    <lineage>
        <taxon>Bacteria</taxon>
        <taxon>Bacillati</taxon>
        <taxon>Bacillota</taxon>
        <taxon>Negativicutes</taxon>
        <taxon>Selenomonadales</taxon>
        <taxon>Selenomonadaceae</taxon>
        <taxon>Selenomonas</taxon>
    </lineage>
</organism>
<dbReference type="GO" id="GO:0006355">
    <property type="term" value="P:regulation of DNA-templated transcription"/>
    <property type="evidence" value="ECO:0007669"/>
    <property type="project" value="InterPro"/>
</dbReference>
<dbReference type="NCBIfam" id="TIGR02384">
    <property type="entry name" value="RelB_DinJ"/>
    <property type="match status" value="1"/>
</dbReference>
<comment type="caution">
    <text evidence="1">The sequence shown here is derived from an EMBL/GenBank/DDBJ whole genome shotgun (WGS) entry which is preliminary data.</text>
</comment>
<evidence type="ECO:0000313" key="2">
    <source>
        <dbReference type="Proteomes" id="UP000003505"/>
    </source>
</evidence>
<dbReference type="EMBL" id="ACKP02000040">
    <property type="protein sequence ID" value="EEX76851.1"/>
    <property type="molecule type" value="Genomic_DNA"/>
</dbReference>
<accession>C9LW48</accession>
<dbReference type="STRING" id="546271.Selsp_0869"/>
<dbReference type="InterPro" id="IPR007337">
    <property type="entry name" value="RelB/DinJ"/>
</dbReference>
<sequence length="111" mass="12710">MYAFGYSRGVFNMAQTTFSVRMEEGLKRQFEGLCQEFGMNMATAIHVFVRAVVRERRIPFEISSLETELTREGAMQAFMTLRQEAKRSGAVDMTLEEINREIEMARQGAGK</sequence>
<evidence type="ECO:0000313" key="1">
    <source>
        <dbReference type="EMBL" id="EEX76851.1"/>
    </source>
</evidence>
<dbReference type="eggNOG" id="COG3077">
    <property type="taxonomic scope" value="Bacteria"/>
</dbReference>
<dbReference type="InterPro" id="IPR013321">
    <property type="entry name" value="Arc_rbn_hlx_hlx"/>
</dbReference>
<dbReference type="Pfam" id="PF04221">
    <property type="entry name" value="RelB"/>
    <property type="match status" value="1"/>
</dbReference>
<name>C9LW48_SELS3</name>
<gene>
    <name evidence="1" type="ORF">SELSPUOL_01702</name>
</gene>
<proteinExistence type="predicted"/>